<reference evidence="2" key="1">
    <citation type="journal article" date="2019" name="bioRxiv">
        <title>The Genome of the Zebra Mussel, Dreissena polymorpha: A Resource for Invasive Species Research.</title>
        <authorList>
            <person name="McCartney M.A."/>
            <person name="Auch B."/>
            <person name="Kono T."/>
            <person name="Mallez S."/>
            <person name="Zhang Y."/>
            <person name="Obille A."/>
            <person name="Becker A."/>
            <person name="Abrahante J.E."/>
            <person name="Garbe J."/>
            <person name="Badalamenti J.P."/>
            <person name="Herman A."/>
            <person name="Mangelson H."/>
            <person name="Liachko I."/>
            <person name="Sullivan S."/>
            <person name="Sone E.D."/>
            <person name="Koren S."/>
            <person name="Silverstein K.A.T."/>
            <person name="Beckman K.B."/>
            <person name="Gohl D.M."/>
        </authorList>
    </citation>
    <scope>NUCLEOTIDE SEQUENCE</scope>
    <source>
        <strain evidence="2">Duluth1</strain>
        <tissue evidence="2">Whole animal</tissue>
    </source>
</reference>
<evidence type="ECO:0000313" key="2">
    <source>
        <dbReference type="EMBL" id="KAH3818169.1"/>
    </source>
</evidence>
<proteinExistence type="predicted"/>
<name>A0A9D4GJ61_DREPO</name>
<comment type="caution">
    <text evidence="2">The sequence shown here is derived from an EMBL/GenBank/DDBJ whole genome shotgun (WGS) entry which is preliminary data.</text>
</comment>
<feature type="region of interest" description="Disordered" evidence="1">
    <location>
        <begin position="1"/>
        <end position="97"/>
    </location>
</feature>
<feature type="compositionally biased region" description="Basic and acidic residues" evidence="1">
    <location>
        <begin position="1"/>
        <end position="11"/>
    </location>
</feature>
<accession>A0A9D4GJ61</accession>
<keyword evidence="3" id="KW-1185">Reference proteome</keyword>
<feature type="compositionally biased region" description="Basic and acidic residues" evidence="1">
    <location>
        <begin position="60"/>
        <end position="79"/>
    </location>
</feature>
<gene>
    <name evidence="2" type="ORF">DPMN_119765</name>
</gene>
<dbReference type="AlphaFoldDB" id="A0A9D4GJ61"/>
<evidence type="ECO:0000313" key="3">
    <source>
        <dbReference type="Proteomes" id="UP000828390"/>
    </source>
</evidence>
<dbReference type="EMBL" id="JAIWYP010000005">
    <property type="protein sequence ID" value="KAH3818169.1"/>
    <property type="molecule type" value="Genomic_DNA"/>
</dbReference>
<feature type="compositionally biased region" description="Basic and acidic residues" evidence="1">
    <location>
        <begin position="88"/>
        <end position="97"/>
    </location>
</feature>
<dbReference type="Proteomes" id="UP000828390">
    <property type="component" value="Unassembled WGS sequence"/>
</dbReference>
<sequence>MASPRAEELLSKNEPAQLLVGTKPANSQHYNDNRAKKSKRYADLSNKMGNNEEMLQQFLDKQEQSVSKDSKAKIDDRRHGSAICSDSSDEKQSDGQSDRIILCACGHKDSELDENIGNKAKL</sequence>
<reference evidence="2" key="2">
    <citation type="submission" date="2020-11" db="EMBL/GenBank/DDBJ databases">
        <authorList>
            <person name="McCartney M.A."/>
            <person name="Auch B."/>
            <person name="Kono T."/>
            <person name="Mallez S."/>
            <person name="Becker A."/>
            <person name="Gohl D.M."/>
            <person name="Silverstein K.A.T."/>
            <person name="Koren S."/>
            <person name="Bechman K.B."/>
            <person name="Herman A."/>
            <person name="Abrahante J.E."/>
            <person name="Garbe J."/>
        </authorList>
    </citation>
    <scope>NUCLEOTIDE SEQUENCE</scope>
    <source>
        <strain evidence="2">Duluth1</strain>
        <tissue evidence="2">Whole animal</tissue>
    </source>
</reference>
<protein>
    <submittedName>
        <fullName evidence="2">Uncharacterized protein</fullName>
    </submittedName>
</protein>
<organism evidence="2 3">
    <name type="scientific">Dreissena polymorpha</name>
    <name type="common">Zebra mussel</name>
    <name type="synonym">Mytilus polymorpha</name>
    <dbReference type="NCBI Taxonomy" id="45954"/>
    <lineage>
        <taxon>Eukaryota</taxon>
        <taxon>Metazoa</taxon>
        <taxon>Spiralia</taxon>
        <taxon>Lophotrochozoa</taxon>
        <taxon>Mollusca</taxon>
        <taxon>Bivalvia</taxon>
        <taxon>Autobranchia</taxon>
        <taxon>Heteroconchia</taxon>
        <taxon>Euheterodonta</taxon>
        <taxon>Imparidentia</taxon>
        <taxon>Neoheterodontei</taxon>
        <taxon>Myida</taxon>
        <taxon>Dreissenoidea</taxon>
        <taxon>Dreissenidae</taxon>
        <taxon>Dreissena</taxon>
    </lineage>
</organism>
<evidence type="ECO:0000256" key="1">
    <source>
        <dbReference type="SAM" id="MobiDB-lite"/>
    </source>
</evidence>